<evidence type="ECO:0000313" key="3">
    <source>
        <dbReference type="Proteomes" id="UP000313359"/>
    </source>
</evidence>
<feature type="compositionally biased region" description="Basic and acidic residues" evidence="1">
    <location>
        <begin position="29"/>
        <end position="43"/>
    </location>
</feature>
<evidence type="ECO:0000313" key="2">
    <source>
        <dbReference type="EMBL" id="RPD55717.1"/>
    </source>
</evidence>
<evidence type="ECO:0000256" key="1">
    <source>
        <dbReference type="SAM" id="MobiDB-lite"/>
    </source>
</evidence>
<accession>A0A5C2RXD8</accession>
<feature type="region of interest" description="Disordered" evidence="1">
    <location>
        <begin position="1"/>
        <end position="45"/>
    </location>
</feature>
<keyword evidence="3" id="KW-1185">Reference proteome</keyword>
<protein>
    <submittedName>
        <fullName evidence="2">Uncharacterized protein</fullName>
    </submittedName>
</protein>
<proteinExistence type="predicted"/>
<name>A0A5C2RXD8_9APHY</name>
<dbReference type="Proteomes" id="UP000313359">
    <property type="component" value="Unassembled WGS sequence"/>
</dbReference>
<dbReference type="AlphaFoldDB" id="A0A5C2RXD8"/>
<reference evidence="2" key="1">
    <citation type="journal article" date="2018" name="Genome Biol. Evol.">
        <title>Genomics and development of Lentinus tigrinus, a white-rot wood-decaying mushroom with dimorphic fruiting bodies.</title>
        <authorList>
            <person name="Wu B."/>
            <person name="Xu Z."/>
            <person name="Knudson A."/>
            <person name="Carlson A."/>
            <person name="Chen N."/>
            <person name="Kovaka S."/>
            <person name="LaButti K."/>
            <person name="Lipzen A."/>
            <person name="Pennachio C."/>
            <person name="Riley R."/>
            <person name="Schakwitz W."/>
            <person name="Umezawa K."/>
            <person name="Ohm R.A."/>
            <person name="Grigoriev I.V."/>
            <person name="Nagy L.G."/>
            <person name="Gibbons J."/>
            <person name="Hibbett D."/>
        </authorList>
    </citation>
    <scope>NUCLEOTIDE SEQUENCE [LARGE SCALE GENOMIC DNA]</scope>
    <source>
        <strain evidence="2">ALCF2SS1-6</strain>
    </source>
</reference>
<organism evidence="2 3">
    <name type="scientific">Lentinus tigrinus ALCF2SS1-6</name>
    <dbReference type="NCBI Taxonomy" id="1328759"/>
    <lineage>
        <taxon>Eukaryota</taxon>
        <taxon>Fungi</taxon>
        <taxon>Dikarya</taxon>
        <taxon>Basidiomycota</taxon>
        <taxon>Agaricomycotina</taxon>
        <taxon>Agaricomycetes</taxon>
        <taxon>Polyporales</taxon>
        <taxon>Polyporaceae</taxon>
        <taxon>Lentinus</taxon>
    </lineage>
</organism>
<dbReference type="EMBL" id="ML122293">
    <property type="protein sequence ID" value="RPD55717.1"/>
    <property type="molecule type" value="Genomic_DNA"/>
</dbReference>
<gene>
    <name evidence="2" type="ORF">L227DRAFT_299396</name>
</gene>
<sequence>MCRTAAGSMPKMHRSSVEPTPQRMLAMSAEDRQSRDGGRRSDGLRGGTVRWKVQILCGVPVVVPTVGVLGLIKICNSLRWSGRTAECEDLDSRGRRLTRTATLLGAFGGAFLRPRHLQSLQPVLAQVCIS</sequence>